<reference evidence="3 4" key="1">
    <citation type="submission" date="2018-04" db="EMBL/GenBank/DDBJ databases">
        <title>Genome sequencing of Gemmobacter.</title>
        <authorList>
            <person name="Yi H."/>
            <person name="Baek M.-G."/>
        </authorList>
    </citation>
    <scope>NUCLEOTIDE SEQUENCE [LARGE SCALE GENOMIC DNA]</scope>
    <source>
        <strain evidence="3 4">HYN0069</strain>
    </source>
</reference>
<gene>
    <name evidence="3" type="ORF">HYN69_00645</name>
</gene>
<organism evidence="3 4">
    <name type="scientific">Paragemmobacter aquarius</name>
    <dbReference type="NCBI Taxonomy" id="2169400"/>
    <lineage>
        <taxon>Bacteria</taxon>
        <taxon>Pseudomonadati</taxon>
        <taxon>Pseudomonadota</taxon>
        <taxon>Alphaproteobacteria</taxon>
        <taxon>Rhodobacterales</taxon>
        <taxon>Paracoccaceae</taxon>
        <taxon>Paragemmobacter</taxon>
    </lineage>
</organism>
<dbReference type="KEGG" id="geh:HYN69_00645"/>
<accession>A0A2S0UHB8</accession>
<feature type="domain" description="Autotransporter" evidence="2">
    <location>
        <begin position="1403"/>
        <end position="1682"/>
    </location>
</feature>
<evidence type="ECO:0000259" key="2">
    <source>
        <dbReference type="PROSITE" id="PS51208"/>
    </source>
</evidence>
<evidence type="ECO:0000256" key="1">
    <source>
        <dbReference type="SAM" id="SignalP"/>
    </source>
</evidence>
<name>A0A2S0UHB8_9RHOB</name>
<dbReference type="SUPFAM" id="SSF103515">
    <property type="entry name" value="Autotransporter"/>
    <property type="match status" value="1"/>
</dbReference>
<keyword evidence="1" id="KW-0732">Signal</keyword>
<feature type="chain" id="PRO_5015701239" description="Autotransporter domain-containing protein" evidence="1">
    <location>
        <begin position="32"/>
        <end position="1682"/>
    </location>
</feature>
<evidence type="ECO:0000313" key="3">
    <source>
        <dbReference type="EMBL" id="AWB47209.1"/>
    </source>
</evidence>
<dbReference type="OrthoDB" id="7354434at2"/>
<dbReference type="EMBL" id="CP028918">
    <property type="protein sequence ID" value="AWB47209.1"/>
    <property type="molecule type" value="Genomic_DNA"/>
</dbReference>
<proteinExistence type="predicted"/>
<protein>
    <recommendedName>
        <fullName evidence="2">Autotransporter domain-containing protein</fullName>
    </recommendedName>
</protein>
<dbReference type="RefSeq" id="WP_108434038.1">
    <property type="nucleotide sequence ID" value="NZ_CP028918.1"/>
</dbReference>
<dbReference type="Gene3D" id="2.40.128.130">
    <property type="entry name" value="Autotransporter beta-domain"/>
    <property type="match status" value="1"/>
</dbReference>
<evidence type="ECO:0000313" key="4">
    <source>
        <dbReference type="Proteomes" id="UP000244496"/>
    </source>
</evidence>
<dbReference type="InterPro" id="IPR036709">
    <property type="entry name" value="Autotransporte_beta_dom_sf"/>
</dbReference>
<keyword evidence="4" id="KW-1185">Reference proteome</keyword>
<dbReference type="InterPro" id="IPR005546">
    <property type="entry name" value="Autotransporte_beta"/>
</dbReference>
<dbReference type="Proteomes" id="UP000244496">
    <property type="component" value="Chromosome"/>
</dbReference>
<feature type="signal peptide" evidence="1">
    <location>
        <begin position="1"/>
        <end position="31"/>
    </location>
</feature>
<dbReference type="SMART" id="SM00869">
    <property type="entry name" value="Autotransporter"/>
    <property type="match status" value="1"/>
</dbReference>
<sequence length="1682" mass="164691">MSRIKFNRALLGTTALIVVSVAVNLPQPTWADPITVSTSEASVSNADTISGGETALIVTNTGSIGTFTNTGTLSGTPNGGSNNGSIGSFVNDGLISGSEKGMGNQSTITSLTNSATGTIMGGTAAGLQNDTSMGTITNAGVISSGSAGAANYGTLGLLSNSGSISGGPQGLFNSGSITSITNSGRLTAPQSAIGLSGSVGSLTNSGFIGGGSNGINLEGSLGTLVNEAGGTLGGNFALSLSGSLGGFSNSGIVSGIIVNTSSNALTISGGAGTVTGTLTGAIPSNRGSIVNTLSNLVFTGGNLLLNDNINATGHTVSNTGANLSIANSINIAGAFSQSAGTLNIDLISGRLAISGAATLSGGTIMSSFQSTGNYLVGTRTLVSATSLNLSGATVSVGSLAGLSHSVSTINNQVALTVANDYVGGTLATLNNTATITSANTGLYVATTGTIGTVTNSGTFGGAQFGVNNRGSIGSFANSGLITNSNFTAFWNQGTIGQLVNTGTISNSSWAILNSNTISTLTNSGVIAGGGNAIQNNAVITLLDNSGTMSGGSNVIAGNFGTIVNSGVMRGNVNGNGGTIGTIIGGSNGTVGTFTGASGTLQGTIGMSMPTLTFASGALLLNNSITAAGTLAASGATVLNSGADITLSTIVSVDAKFTQTAGSLNLGTAGKLAVTQAASITGGSVLVGGFSSTSTYLVGSNSRTLVSGGVGSTYTGVNVSIAGAFTGLAATASTSGTNLLMAVANNYVGDTQVSITNTATITGVTNALYVANTGSIGTFTNSGQLTGTSNGGSNNGSIGSFVNDGLISGSEKGMGNQSTITSLTNSATGTITGGTAAGLQNDTSMGTITNAGLISSGSAGFANYGTLGLLSNSGSINGGPQGIYNSGSISTISNTGRMTAPQSAIGLSGTVGSLTNSGFIGGGINGINLEGSLGTLINEAGGTLGSNTALYISGTLGGFSNSGIVSGNIVNASSRALTITGGTGTVTGTLTGANPANRGSITNTSSNLVFASGNLLVNDNINVGTNTVTNSGAALSMGSQISVTGNFSQTGGSLALSGAGKLVVSGVANLAGASITRKADCLTSGSTYLAGSVGCTLVAGGAGSDYTGATVTVAEGFDGLALVKAVDANNLLLSIGNYYVGGSYGSITNAGTISGTDTPLYVAAAGSLGSFTNSGVLDGSISGGLNKGSIGLLANSGTIMGAAGFNNISGASIATLSNLGIMTGGLGGAAIVNGGSIGSLINAQGGGSITALTYSGNLPGAYLDYVVSGSQYGQLALSSPVGTLADFEVAAGSTLSYGATYASVISGLGTVEGQDATVVGTFLQDTVLYDWNLVNVGGGVWDLVVEDLITAPTKENVTAVNQTAVVTSFAQQFDGSAVLGQLFQMRAAAEATPDESLRISSSGAPAPRMNGFAIAQGAIARYDATAETEGFDAQAIGLTFGTAHQLSDADARIGVFGSLFTSESSNQRTSDRVDSKGVGLFGDTALGGGLRLEGYLAYYRQSHDISRSLAGYVYTASPDGDAFNAYAKISSNGLKFANGLSIKPYLALSYTQQSTDAYDEAGIGDAPLQVGADSTWNAGTSIGATVSTNVQLANGMTLSPTLDAAWIHAVRDGERSVATSFLGSGDIFDATVAGVDQNYGRITASFNLSVQDNLNVSLDYTTNVMQDGYGSQGSVQLKAKLRF</sequence>
<dbReference type="PROSITE" id="PS51208">
    <property type="entry name" value="AUTOTRANSPORTER"/>
    <property type="match status" value="1"/>
</dbReference>